<evidence type="ECO:0000313" key="7">
    <source>
        <dbReference type="Proteomes" id="UP000029518"/>
    </source>
</evidence>
<dbReference type="SUPFAM" id="SSF52540">
    <property type="entry name" value="P-loop containing nucleoside triphosphate hydrolases"/>
    <property type="match status" value="1"/>
</dbReference>
<keyword evidence="7" id="KW-1185">Reference proteome</keyword>
<dbReference type="PANTHER" id="PTHR32114:SF2">
    <property type="entry name" value="ABC TRANSPORTER ABCH.3"/>
    <property type="match status" value="1"/>
</dbReference>
<evidence type="ECO:0000259" key="5">
    <source>
        <dbReference type="Pfam" id="PF13476"/>
    </source>
</evidence>
<accession>A0A089LAL3</accession>
<sequence>MRPLKLTMTAFGPYKDTEVIDFSELKEHRLFVVSGNTGAGKTSIFDAICFALYGDASGEDRNDNKMLRSHFADDQVHTSVDLEFELKGRTYRVFRQLAHVKTGNKGATGDSYELYEISSGKAVPIVDRFIVSQVDEKIRGLIGLTKEQFSQIVMLPQGEFRKLLTSETENKEEILRRIFKTGLYKQVTDHLNEQRKDMQQICSEQAKMLDYHIGNVKGALGGREASDLCKVFEQENYNTYQVLEALDKEIEYYTVQLKEKKLLLQSELTKFQEHTAVYHQAQAVNGQFDLLDQKSEVKQQLVAQEDVIKQQTVQLSLAEQAVHLQVYEQHNLEMTDELSRKSEFLEAAITECLQAEAALNMANALYKQEEGKEKLRNQSLRELDRLQGYLPAVKEIDQRQQRVTKLTIEVDTLSKQLNGSIDELEKKQSDRLSKAAQVKELEDKILHLPAKTEKLSQLRQQAVTMKEYLGLLDKLTIEQAEERGNKELFEQADQAYSTIEERWIEGQAGLLATHLHDGELCPVCGSLDHPQKAAATGDIPTKEELERMRKEKSSFEKKYLEVKAKLTTTEQQIKEKQQQLLELGYSLEGIQSVYADLQIEGKALVEEEKQLKEENSMLASLKQALDTLDMKLEELRKQKEHTQSLFNNKNTEYVTERALFEQSLSSLPEDVRSLGKLEQHIKSAEVNNRQLESAWKQAQGQYQEANERNIKASASRVNAENGKSEATTNKDKALRSYLGALEQAGFTSEESYKAAKMSNSAQAELKSQIEMHKASLASVTKQIEELSFTLAGKERQDLAILQKLLDDLEQSIDIVRAESIQAGNNFDKGSEFKASILEAERSYQEAEREYQVVKDLYDVVRGENSSKLSFERFLQIEFLDKIIHNANHRLQKMSGGQYYLVRSDRMEKRGKQSGLGFDVYDNYTGQMRDVKTLSGGEKFNASLCLALGMADVIQAYDGGVSLETMFIDEGFGSLDEESLNKAIDTLIDLQQSGRMIGVISHVQELKNAIPAILEVKKTREGYSYTNFCVS</sequence>
<dbReference type="Pfam" id="PF13558">
    <property type="entry name" value="SbcC_Walker_B"/>
    <property type="match status" value="1"/>
</dbReference>
<feature type="coiled-coil region" evidence="4">
    <location>
        <begin position="396"/>
        <end position="444"/>
    </location>
</feature>
<feature type="coiled-coil region" evidence="4">
    <location>
        <begin position="791"/>
        <end position="856"/>
    </location>
</feature>
<dbReference type="GO" id="GO:0006302">
    <property type="term" value="P:double-strand break repair"/>
    <property type="evidence" value="ECO:0007669"/>
    <property type="project" value="InterPro"/>
</dbReference>
<reference evidence="6" key="1">
    <citation type="submission" date="2014-08" db="EMBL/GenBank/DDBJ databases">
        <title>Comparative genomics of the Paenibacillus odorifer group.</title>
        <authorList>
            <person name="den Bakker H.C."/>
            <person name="Tsai Y.-C.Y.-C."/>
            <person name="Martin N."/>
            <person name="Korlach J."/>
            <person name="Wiedmann M."/>
        </authorList>
    </citation>
    <scope>NUCLEOTIDE SEQUENCE [LARGE SCALE GENOMIC DNA]</scope>
    <source>
        <strain evidence="6">DSM 13188</strain>
    </source>
</reference>
<dbReference type="KEGG" id="pbd:PBOR_03895"/>
<dbReference type="InterPro" id="IPR038729">
    <property type="entry name" value="Rad50/SbcC_AAA"/>
</dbReference>
<dbReference type="GO" id="GO:0016887">
    <property type="term" value="F:ATP hydrolysis activity"/>
    <property type="evidence" value="ECO:0007669"/>
    <property type="project" value="InterPro"/>
</dbReference>
<organism evidence="6 7">
    <name type="scientific">Paenibacillus borealis</name>
    <dbReference type="NCBI Taxonomy" id="160799"/>
    <lineage>
        <taxon>Bacteria</taxon>
        <taxon>Bacillati</taxon>
        <taxon>Bacillota</taxon>
        <taxon>Bacilli</taxon>
        <taxon>Bacillales</taxon>
        <taxon>Paenibacillaceae</taxon>
        <taxon>Paenibacillus</taxon>
    </lineage>
</organism>
<protein>
    <recommendedName>
        <fullName evidence="3">Nuclease SbcCD subunit C</fullName>
    </recommendedName>
</protein>
<gene>
    <name evidence="6" type="ORF">PBOR_03895</name>
</gene>
<dbReference type="RefSeq" id="WP_042210534.1">
    <property type="nucleotide sequence ID" value="NZ_CP009285.1"/>
</dbReference>
<dbReference type="InterPro" id="IPR027417">
    <property type="entry name" value="P-loop_NTPase"/>
</dbReference>
<evidence type="ECO:0000256" key="3">
    <source>
        <dbReference type="ARBA" id="ARBA00013368"/>
    </source>
</evidence>
<dbReference type="Pfam" id="PF13476">
    <property type="entry name" value="AAA_23"/>
    <property type="match status" value="1"/>
</dbReference>
<proteinExistence type="inferred from homology"/>
<comment type="similarity">
    <text evidence="1">Belongs to the SMC family. SbcC subfamily.</text>
</comment>
<dbReference type="HOGENOM" id="CLU_004785_2_1_9"/>
<evidence type="ECO:0000256" key="1">
    <source>
        <dbReference type="ARBA" id="ARBA00006930"/>
    </source>
</evidence>
<dbReference type="PANTHER" id="PTHR32114">
    <property type="entry name" value="ABC TRANSPORTER ABCH.3"/>
    <property type="match status" value="1"/>
</dbReference>
<evidence type="ECO:0000256" key="2">
    <source>
        <dbReference type="ARBA" id="ARBA00011322"/>
    </source>
</evidence>
<keyword evidence="4" id="KW-0175">Coiled coil</keyword>
<dbReference type="Proteomes" id="UP000029518">
    <property type="component" value="Chromosome"/>
</dbReference>
<feature type="domain" description="Rad50/SbcC-type AAA" evidence="5">
    <location>
        <begin position="5"/>
        <end position="201"/>
    </location>
</feature>
<dbReference type="OrthoDB" id="9795626at2"/>
<evidence type="ECO:0000256" key="4">
    <source>
        <dbReference type="SAM" id="Coils"/>
    </source>
</evidence>
<dbReference type="AlphaFoldDB" id="A0A089LAL3"/>
<evidence type="ECO:0000313" key="6">
    <source>
        <dbReference type="EMBL" id="AIQ56193.1"/>
    </source>
</evidence>
<comment type="subunit">
    <text evidence="2">Heterodimer of SbcC and SbcD.</text>
</comment>
<dbReference type="EMBL" id="CP009285">
    <property type="protein sequence ID" value="AIQ56193.1"/>
    <property type="molecule type" value="Genomic_DNA"/>
</dbReference>
<feature type="coiled-coil region" evidence="4">
    <location>
        <begin position="545"/>
        <end position="708"/>
    </location>
</feature>
<name>A0A089LAL3_PAEBO</name>
<dbReference type="Gene3D" id="3.40.50.300">
    <property type="entry name" value="P-loop containing nucleotide triphosphate hydrolases"/>
    <property type="match status" value="2"/>
</dbReference>